<sequence length="47" mass="5267">MAAATIHSRLALAPLILRVSERKREVRKACAVQVAQARLLRQTASRR</sequence>
<dbReference type="AlphaFoldDB" id="A0A1I8ARP5"/>
<name>A0A1I8ARP5_9BILA</name>
<protein>
    <submittedName>
        <fullName evidence="2">Transcriptional regulator</fullName>
    </submittedName>
</protein>
<accession>A0A1I8ARP5</accession>
<dbReference type="WBParaSite" id="L893_g853.t1">
    <property type="protein sequence ID" value="L893_g853.t1"/>
    <property type="gene ID" value="L893_g853"/>
</dbReference>
<proteinExistence type="predicted"/>
<evidence type="ECO:0000313" key="1">
    <source>
        <dbReference type="Proteomes" id="UP000095287"/>
    </source>
</evidence>
<keyword evidence="1" id="KW-1185">Reference proteome</keyword>
<reference evidence="2" key="1">
    <citation type="submission" date="2016-11" db="UniProtKB">
        <authorList>
            <consortium name="WormBaseParasite"/>
        </authorList>
    </citation>
    <scope>IDENTIFICATION</scope>
</reference>
<organism evidence="1 2">
    <name type="scientific">Steinernema glaseri</name>
    <dbReference type="NCBI Taxonomy" id="37863"/>
    <lineage>
        <taxon>Eukaryota</taxon>
        <taxon>Metazoa</taxon>
        <taxon>Ecdysozoa</taxon>
        <taxon>Nematoda</taxon>
        <taxon>Chromadorea</taxon>
        <taxon>Rhabditida</taxon>
        <taxon>Tylenchina</taxon>
        <taxon>Panagrolaimomorpha</taxon>
        <taxon>Strongyloidoidea</taxon>
        <taxon>Steinernematidae</taxon>
        <taxon>Steinernema</taxon>
    </lineage>
</organism>
<dbReference type="Proteomes" id="UP000095287">
    <property type="component" value="Unplaced"/>
</dbReference>
<evidence type="ECO:0000313" key="2">
    <source>
        <dbReference type="WBParaSite" id="L893_g853.t1"/>
    </source>
</evidence>